<reference evidence="2 3" key="1">
    <citation type="submission" date="2019-08" db="EMBL/GenBank/DDBJ databases">
        <title>Bacillus genomes from the desert of Cuatro Cienegas, Coahuila.</title>
        <authorList>
            <person name="Olmedo-Alvarez G."/>
        </authorList>
    </citation>
    <scope>NUCLEOTIDE SEQUENCE [LARGE SCALE GENOMIC DNA]</scope>
    <source>
        <strain evidence="2 3">CH446_14T</strain>
    </source>
</reference>
<protein>
    <submittedName>
        <fullName evidence="2">DinB family protein</fullName>
    </submittedName>
</protein>
<gene>
    <name evidence="2" type="ORF">FZD51_11260</name>
</gene>
<dbReference type="AlphaFoldDB" id="A0A5D4REH1"/>
<dbReference type="SUPFAM" id="SSF109854">
    <property type="entry name" value="DinB/YfiT-like putative metalloenzymes"/>
    <property type="match status" value="1"/>
</dbReference>
<dbReference type="Gene3D" id="1.20.120.450">
    <property type="entry name" value="dinb family like domain"/>
    <property type="match status" value="1"/>
</dbReference>
<feature type="domain" description="DinB-like" evidence="1">
    <location>
        <begin position="12"/>
        <end position="139"/>
    </location>
</feature>
<proteinExistence type="predicted"/>
<name>A0A5D4REH1_9BACI</name>
<comment type="caution">
    <text evidence="2">The sequence shown here is derived from an EMBL/GenBank/DDBJ whole genome shotgun (WGS) entry which is preliminary data.</text>
</comment>
<accession>A0A5D4REH1</accession>
<dbReference type="EMBL" id="VTER01000005">
    <property type="protein sequence ID" value="TYS48681.1"/>
    <property type="molecule type" value="Genomic_DNA"/>
</dbReference>
<dbReference type="InterPro" id="IPR024775">
    <property type="entry name" value="DinB-like"/>
</dbReference>
<evidence type="ECO:0000313" key="3">
    <source>
        <dbReference type="Proteomes" id="UP000322139"/>
    </source>
</evidence>
<dbReference type="Proteomes" id="UP000322139">
    <property type="component" value="Unassembled WGS sequence"/>
</dbReference>
<dbReference type="InterPro" id="IPR034660">
    <property type="entry name" value="DinB/YfiT-like"/>
</dbReference>
<dbReference type="Pfam" id="PF12867">
    <property type="entry name" value="DinB_2"/>
    <property type="match status" value="1"/>
</dbReference>
<evidence type="ECO:0000259" key="1">
    <source>
        <dbReference type="Pfam" id="PF12867"/>
    </source>
</evidence>
<dbReference type="RefSeq" id="WP_148974852.1">
    <property type="nucleotide sequence ID" value="NZ_JBNIKU010000020.1"/>
</dbReference>
<sequence>MNVYCKGIINQMDMAIDSVVKLINTLNEKDLDIKPTDEKWSIGELLVHMSVICKADFLIGLGASEEELDLYYEEAEPKANLKAITSTLIDNYAFFRDAVAGLDDTELLRETTSFFGAVHSRYEWLLDTQAHFYHHRGQLHAMIVHILKREPNVQLFE</sequence>
<evidence type="ECO:0000313" key="2">
    <source>
        <dbReference type="EMBL" id="TYS48681.1"/>
    </source>
</evidence>
<organism evidence="2 3">
    <name type="scientific">Bacillus infantis</name>
    <dbReference type="NCBI Taxonomy" id="324767"/>
    <lineage>
        <taxon>Bacteria</taxon>
        <taxon>Bacillati</taxon>
        <taxon>Bacillota</taxon>
        <taxon>Bacilli</taxon>
        <taxon>Bacillales</taxon>
        <taxon>Bacillaceae</taxon>
        <taxon>Bacillus</taxon>
    </lineage>
</organism>